<sequence length="611" mass="65286">MQYRTQMATSYSTFTNPQCRHTCHVLVLYASSIASAGWLEWQEQEASCSELHTGNRVDGPPGPDNAVDDSELGQCSLYETSISAMIPPLTTDTPDTRDSVKQSAGIQGNECHMKKEDTGAQGKDCSWTIDSGSNDGKTDKGTSPVTCSQTQGEADAINGGYRNQLSSKRILTKTEDVAEGSTYEGGDSRGDHQIDEAVAKPETLNTNLGSDLDLDLDLDWNVGLAFESKPGLDTNVDFSDVDRVPEQSAMQQPMGQPYGPVTSEINSTTPKVKPVDFSLLASELDFSSVISEDTALGIDLPGIFADATASENTKAPSPDVSNPSNIDGHAQVDPNSPTSATDANETISNQAPLHTQQEPRPSPPPTPTAESQSQPQVEQTVEANYSFPKDPLLYPRLGRQSYTQDQKPLIPTPPPSAQYQTYAQSDTTNLESQTVERKPTALANQIITPLAAPLPSLAVHTHPQASADPTHSQSSEVQPTSEEGAPGYAKVPSSATDWNATAGIVKEECGLGTETWAAASAGNVHTTENVWGVSGTTEGVEAKERNCESSSPLEAEYGQRLDMRTKWSSGAMPSSSSSCVGASTEIAIVKLVPMDRTWQISRTLLHPQARV</sequence>
<keyword evidence="3" id="KW-1185">Reference proteome</keyword>
<organism evidence="2 3">
    <name type="scientific">Sphaeroforma arctica JP610</name>
    <dbReference type="NCBI Taxonomy" id="667725"/>
    <lineage>
        <taxon>Eukaryota</taxon>
        <taxon>Ichthyosporea</taxon>
        <taxon>Ichthyophonida</taxon>
        <taxon>Sphaeroforma</taxon>
    </lineage>
</organism>
<feature type="compositionally biased region" description="Polar residues" evidence="1">
    <location>
        <begin position="333"/>
        <end position="354"/>
    </location>
</feature>
<dbReference type="RefSeq" id="XP_014153081.1">
    <property type="nucleotide sequence ID" value="XM_014297606.1"/>
</dbReference>
<evidence type="ECO:0000313" key="2">
    <source>
        <dbReference type="EMBL" id="KNC79179.1"/>
    </source>
</evidence>
<protein>
    <submittedName>
        <fullName evidence="2">Uncharacterized protein</fullName>
    </submittedName>
</protein>
<dbReference type="GeneID" id="25908918"/>
<dbReference type="Proteomes" id="UP000054560">
    <property type="component" value="Unassembled WGS sequence"/>
</dbReference>
<evidence type="ECO:0000313" key="3">
    <source>
        <dbReference type="Proteomes" id="UP000054560"/>
    </source>
</evidence>
<feature type="region of interest" description="Disordered" evidence="1">
    <location>
        <begin position="86"/>
        <end position="107"/>
    </location>
</feature>
<proteinExistence type="predicted"/>
<evidence type="ECO:0000256" key="1">
    <source>
        <dbReference type="SAM" id="MobiDB-lite"/>
    </source>
</evidence>
<accession>A0A0L0FR72</accession>
<feature type="compositionally biased region" description="Polar residues" evidence="1">
    <location>
        <begin position="310"/>
        <end position="325"/>
    </location>
</feature>
<dbReference type="EMBL" id="KQ242351">
    <property type="protein sequence ID" value="KNC79179.1"/>
    <property type="molecule type" value="Genomic_DNA"/>
</dbReference>
<feature type="compositionally biased region" description="Polar residues" evidence="1">
    <location>
        <begin position="463"/>
        <end position="481"/>
    </location>
</feature>
<feature type="region of interest" description="Disordered" evidence="1">
    <location>
        <begin position="538"/>
        <end position="559"/>
    </location>
</feature>
<name>A0A0L0FR72_9EUKA</name>
<feature type="compositionally biased region" description="Polar residues" evidence="1">
    <location>
        <begin position="417"/>
        <end position="433"/>
    </location>
</feature>
<feature type="region of interest" description="Disordered" evidence="1">
    <location>
        <begin position="310"/>
        <end position="380"/>
    </location>
</feature>
<dbReference type="AlphaFoldDB" id="A0A0L0FR72"/>
<feature type="region of interest" description="Disordered" evidence="1">
    <location>
        <begin position="404"/>
        <end position="436"/>
    </location>
</feature>
<feature type="region of interest" description="Disordered" evidence="1">
    <location>
        <begin position="461"/>
        <end position="494"/>
    </location>
</feature>
<reference evidence="2 3" key="1">
    <citation type="submission" date="2011-02" db="EMBL/GenBank/DDBJ databases">
        <title>The Genome Sequence of Sphaeroforma arctica JP610.</title>
        <authorList>
            <consortium name="The Broad Institute Genome Sequencing Platform"/>
            <person name="Russ C."/>
            <person name="Cuomo C."/>
            <person name="Young S.K."/>
            <person name="Zeng Q."/>
            <person name="Gargeya S."/>
            <person name="Alvarado L."/>
            <person name="Berlin A."/>
            <person name="Chapman S.B."/>
            <person name="Chen Z."/>
            <person name="Freedman E."/>
            <person name="Gellesch M."/>
            <person name="Goldberg J."/>
            <person name="Griggs A."/>
            <person name="Gujja S."/>
            <person name="Heilman E."/>
            <person name="Heiman D."/>
            <person name="Howarth C."/>
            <person name="Mehta T."/>
            <person name="Neiman D."/>
            <person name="Pearson M."/>
            <person name="Roberts A."/>
            <person name="Saif S."/>
            <person name="Shea T."/>
            <person name="Shenoy N."/>
            <person name="Sisk P."/>
            <person name="Stolte C."/>
            <person name="Sykes S."/>
            <person name="White J."/>
            <person name="Yandava C."/>
            <person name="Burger G."/>
            <person name="Gray M.W."/>
            <person name="Holland P.W.H."/>
            <person name="King N."/>
            <person name="Lang F.B.F."/>
            <person name="Roger A.J."/>
            <person name="Ruiz-Trillo I."/>
            <person name="Haas B."/>
            <person name="Nusbaum C."/>
            <person name="Birren B."/>
        </authorList>
    </citation>
    <scope>NUCLEOTIDE SEQUENCE [LARGE SCALE GENOMIC DNA]</scope>
    <source>
        <strain evidence="2 3">JP610</strain>
    </source>
</reference>
<gene>
    <name evidence="2" type="ORF">SARC_08414</name>
</gene>